<dbReference type="Gene3D" id="3.40.50.720">
    <property type="entry name" value="NAD(P)-binding Rossmann-like Domain"/>
    <property type="match status" value="1"/>
</dbReference>
<dbReference type="GO" id="GO:0000166">
    <property type="term" value="F:nucleotide binding"/>
    <property type="evidence" value="ECO:0007669"/>
    <property type="project" value="InterPro"/>
</dbReference>
<dbReference type="InterPro" id="IPR000683">
    <property type="entry name" value="Gfo/Idh/MocA-like_OxRdtase_N"/>
</dbReference>
<evidence type="ECO:0000313" key="5">
    <source>
        <dbReference type="Proteomes" id="UP000521943"/>
    </source>
</evidence>
<keyword evidence="5" id="KW-1185">Reference proteome</keyword>
<proteinExistence type="predicted"/>
<dbReference type="OrthoDB" id="64915at2759"/>
<sequence length="363" mass="39942">MSATETATSKRPIRLGFIGLSAKGWAASALAPSLLDPRVREQYKLTAIATTSAESAAAAARKYSELFGHEIKAYHDVDQLAGDPEVDFVAIAVSPLHHKSVTEKWQSGKTFEETKELARLAREKGVKSFIGLQGRQSNVITKVKGILDSGKVGRILSVNVNLLKPLEMNVLAPNCIEQYAWVVDRSNGKSWGPFSRVSAKGTTLFPTISVVDNTTFKPTGKTLESQFPDHFTVTGILKESGAWVTITSRLGHPSTPGRTQLLWEIDGDAGSVRIEDKRLGASHVNVRDPEHIFLNGEEVPWNVDEDGEKFDDRTPFLAKAWLEFSKGKEGGGNFVDIEEAVRHRELMDSIERSLFEGGKWIDV</sequence>
<evidence type="ECO:0000259" key="2">
    <source>
        <dbReference type="Pfam" id="PF01408"/>
    </source>
</evidence>
<dbReference type="InterPro" id="IPR036291">
    <property type="entry name" value="NAD(P)-bd_dom_sf"/>
</dbReference>
<reference evidence="4 5" key="1">
    <citation type="submission" date="2020-07" db="EMBL/GenBank/DDBJ databases">
        <title>Comparative genomics of pyrophilous fungi reveals a link between fire events and developmental genes.</title>
        <authorList>
            <consortium name="DOE Joint Genome Institute"/>
            <person name="Steindorff A.S."/>
            <person name="Carver A."/>
            <person name="Calhoun S."/>
            <person name="Stillman K."/>
            <person name="Liu H."/>
            <person name="Lipzen A."/>
            <person name="Pangilinan J."/>
            <person name="Labutti K."/>
            <person name="Bruns T.D."/>
            <person name="Grigoriev I.V."/>
        </authorList>
    </citation>
    <scope>NUCLEOTIDE SEQUENCE [LARGE SCALE GENOMIC DNA]</scope>
    <source>
        <strain evidence="4 5">CBS 144469</strain>
    </source>
</reference>
<organism evidence="4 5">
    <name type="scientific">Ephemerocybe angulata</name>
    <dbReference type="NCBI Taxonomy" id="980116"/>
    <lineage>
        <taxon>Eukaryota</taxon>
        <taxon>Fungi</taxon>
        <taxon>Dikarya</taxon>
        <taxon>Basidiomycota</taxon>
        <taxon>Agaricomycotina</taxon>
        <taxon>Agaricomycetes</taxon>
        <taxon>Agaricomycetidae</taxon>
        <taxon>Agaricales</taxon>
        <taxon>Agaricineae</taxon>
        <taxon>Psathyrellaceae</taxon>
        <taxon>Ephemerocybe</taxon>
    </lineage>
</organism>
<evidence type="ECO:0000313" key="4">
    <source>
        <dbReference type="EMBL" id="KAF6748392.1"/>
    </source>
</evidence>
<protein>
    <submittedName>
        <fullName evidence="4">NAD-binding Rossmann fold oxidoreductase</fullName>
    </submittedName>
</protein>
<dbReference type="GO" id="GO:0016491">
    <property type="term" value="F:oxidoreductase activity"/>
    <property type="evidence" value="ECO:0007669"/>
    <property type="project" value="UniProtKB-KW"/>
</dbReference>
<dbReference type="PANTHER" id="PTHR43818:SF11">
    <property type="entry name" value="BCDNA.GH03377"/>
    <property type="match status" value="1"/>
</dbReference>
<evidence type="ECO:0000256" key="1">
    <source>
        <dbReference type="ARBA" id="ARBA00023002"/>
    </source>
</evidence>
<feature type="domain" description="Gal80p-like C-terminal" evidence="3">
    <location>
        <begin position="193"/>
        <end position="275"/>
    </location>
</feature>
<comment type="caution">
    <text evidence="4">The sequence shown here is derived from an EMBL/GenBank/DDBJ whole genome shotgun (WGS) entry which is preliminary data.</text>
</comment>
<dbReference type="Gene3D" id="3.30.360.10">
    <property type="entry name" value="Dihydrodipicolinate Reductase, domain 2"/>
    <property type="match status" value="1"/>
</dbReference>
<dbReference type="Pfam" id="PF01408">
    <property type="entry name" value="GFO_IDH_MocA"/>
    <property type="match status" value="1"/>
</dbReference>
<accession>A0A8H6HLG5</accession>
<keyword evidence="1" id="KW-0560">Oxidoreductase</keyword>
<dbReference type="PANTHER" id="PTHR43818">
    <property type="entry name" value="BCDNA.GH03377"/>
    <property type="match status" value="1"/>
</dbReference>
<gene>
    <name evidence="4" type="ORF">DFP72DRAFT_916624</name>
</gene>
<feature type="domain" description="Gfo/Idh/MocA-like oxidoreductase N-terminal" evidence="2">
    <location>
        <begin position="13"/>
        <end position="105"/>
    </location>
</feature>
<dbReference type="SUPFAM" id="SSF51735">
    <property type="entry name" value="NAD(P)-binding Rossmann-fold domains"/>
    <property type="match status" value="1"/>
</dbReference>
<evidence type="ECO:0000259" key="3">
    <source>
        <dbReference type="Pfam" id="PF22685"/>
    </source>
</evidence>
<dbReference type="AlphaFoldDB" id="A0A8H6HLG5"/>
<dbReference type="Pfam" id="PF22685">
    <property type="entry name" value="Gal80p_C-like"/>
    <property type="match status" value="1"/>
</dbReference>
<dbReference type="InterPro" id="IPR055080">
    <property type="entry name" value="Gal80p-like_C"/>
</dbReference>
<name>A0A8H6HLG5_9AGAR</name>
<dbReference type="Proteomes" id="UP000521943">
    <property type="component" value="Unassembled WGS sequence"/>
</dbReference>
<dbReference type="SUPFAM" id="SSF55347">
    <property type="entry name" value="Glyceraldehyde-3-phosphate dehydrogenase-like, C-terminal domain"/>
    <property type="match status" value="1"/>
</dbReference>
<dbReference type="InterPro" id="IPR050463">
    <property type="entry name" value="Gfo/Idh/MocA_oxidrdct_glycsds"/>
</dbReference>
<dbReference type="EMBL" id="JACGCI010000071">
    <property type="protein sequence ID" value="KAF6748392.1"/>
    <property type="molecule type" value="Genomic_DNA"/>
</dbReference>